<evidence type="ECO:0000256" key="1">
    <source>
        <dbReference type="ARBA" id="ARBA00010948"/>
    </source>
</evidence>
<dbReference type="InterPro" id="IPR051436">
    <property type="entry name" value="Autophagy-related_EPG5"/>
</dbReference>
<dbReference type="PANTHER" id="PTHR31139:SF4">
    <property type="entry name" value="ECTOPIC P GRANULES PROTEIN 5 HOMOLOG"/>
    <property type="match status" value="1"/>
</dbReference>
<evidence type="ECO:0000259" key="3">
    <source>
        <dbReference type="Pfam" id="PF26573"/>
    </source>
</evidence>
<dbReference type="EMBL" id="DS478055">
    <property type="protein sequence ID" value="EDO25818.1"/>
    <property type="molecule type" value="Genomic_DNA"/>
</dbReference>
<evidence type="ECO:0000313" key="4">
    <source>
        <dbReference type="EMBL" id="EDO25818.1"/>
    </source>
</evidence>
<dbReference type="InterPro" id="IPR058750">
    <property type="entry name" value="TPR_Epg5"/>
</dbReference>
<keyword evidence="5" id="KW-1185">Reference proteome</keyword>
<evidence type="ECO:0000313" key="5">
    <source>
        <dbReference type="Proteomes" id="UP000001593"/>
    </source>
</evidence>
<name>A8DVE1_NEMVE</name>
<dbReference type="AlphaFoldDB" id="A8DVE1"/>
<feature type="non-terminal residue" evidence="4">
    <location>
        <position position="135"/>
    </location>
</feature>
<dbReference type="PANTHER" id="PTHR31139">
    <property type="entry name" value="ECTOPIC P GRANULES PROTEIN 5 HOMOLOG"/>
    <property type="match status" value="1"/>
</dbReference>
<keyword evidence="2" id="KW-0072">Autophagy</keyword>
<protein>
    <recommendedName>
        <fullName evidence="3">Epg5-like TPR domain-containing protein</fullName>
    </recommendedName>
</protein>
<sequence>VVLKSTGEQSLLSSIMSLVTFSPAEPPLLWEIKTQPDYSYYAYFVLAMEDQLEENAGLRVEISKALAKKDSCTVDHALKKVTKKLKLRWNPQPYRLSIYRWANQALVTSADHPVLPLIWQKFFKLFFERPKAEPG</sequence>
<reference evidence="4 5" key="1">
    <citation type="journal article" date="2007" name="Science">
        <title>Sea anemone genome reveals ancestral eumetazoan gene repertoire and genomic organization.</title>
        <authorList>
            <person name="Putnam N.H."/>
            <person name="Srivastava M."/>
            <person name="Hellsten U."/>
            <person name="Dirks B."/>
            <person name="Chapman J."/>
            <person name="Salamov A."/>
            <person name="Terry A."/>
            <person name="Shapiro H."/>
            <person name="Lindquist E."/>
            <person name="Kapitonov V.V."/>
            <person name="Jurka J."/>
            <person name="Genikhovich G."/>
            <person name="Grigoriev I.V."/>
            <person name="Lucas S.M."/>
            <person name="Steele R.E."/>
            <person name="Finnerty J.R."/>
            <person name="Technau U."/>
            <person name="Martindale M.Q."/>
            <person name="Rokhsar D.S."/>
        </authorList>
    </citation>
    <scope>NUCLEOTIDE SEQUENCE [LARGE SCALE GENOMIC DNA]</scope>
    <source>
        <strain evidence="5">CH2 X CH6</strain>
    </source>
</reference>
<comment type="similarity">
    <text evidence="1">Belongs to the EPG5 family.</text>
</comment>
<feature type="domain" description="Epg5-like TPR" evidence="3">
    <location>
        <begin position="53"/>
        <end position="133"/>
    </location>
</feature>
<evidence type="ECO:0000256" key="2">
    <source>
        <dbReference type="ARBA" id="ARBA00023006"/>
    </source>
</evidence>
<dbReference type="STRING" id="45351.A8DVE1"/>
<dbReference type="Pfam" id="PF26573">
    <property type="entry name" value="TPR_Epg5_2"/>
    <property type="match status" value="1"/>
</dbReference>
<proteinExistence type="inferred from homology"/>
<gene>
    <name evidence="4" type="ORF">NEMVEDRAFT_v1g225674</name>
</gene>
<organism evidence="4 5">
    <name type="scientific">Nematostella vectensis</name>
    <name type="common">Starlet sea anemone</name>
    <dbReference type="NCBI Taxonomy" id="45351"/>
    <lineage>
        <taxon>Eukaryota</taxon>
        <taxon>Metazoa</taxon>
        <taxon>Cnidaria</taxon>
        <taxon>Anthozoa</taxon>
        <taxon>Hexacorallia</taxon>
        <taxon>Actiniaria</taxon>
        <taxon>Edwardsiidae</taxon>
        <taxon>Nematostella</taxon>
    </lineage>
</organism>
<dbReference type="Proteomes" id="UP000001593">
    <property type="component" value="Unassembled WGS sequence"/>
</dbReference>
<dbReference type="GO" id="GO:0006914">
    <property type="term" value="P:autophagy"/>
    <property type="evidence" value="ECO:0007669"/>
    <property type="project" value="UniProtKB-KW"/>
</dbReference>
<dbReference type="HOGENOM" id="CLU_1901504_0_0_1"/>
<accession>A8DVE1</accession>
<dbReference type="PhylomeDB" id="A8DVE1"/>
<dbReference type="InParanoid" id="A8DVE1"/>
<dbReference type="eggNOG" id="KOG3622">
    <property type="taxonomic scope" value="Eukaryota"/>
</dbReference>
<feature type="non-terminal residue" evidence="4">
    <location>
        <position position="1"/>
    </location>
</feature>